<dbReference type="EMBL" id="CAJVQB010020820">
    <property type="protein sequence ID" value="CAG8795466.1"/>
    <property type="molecule type" value="Genomic_DNA"/>
</dbReference>
<name>A0ABN7VS18_GIGMA</name>
<feature type="non-terminal residue" evidence="1">
    <location>
        <position position="1"/>
    </location>
</feature>
<reference evidence="1 2" key="1">
    <citation type="submission" date="2021-06" db="EMBL/GenBank/DDBJ databases">
        <authorList>
            <person name="Kallberg Y."/>
            <person name="Tangrot J."/>
            <person name="Rosling A."/>
        </authorList>
    </citation>
    <scope>NUCLEOTIDE SEQUENCE [LARGE SCALE GENOMIC DNA]</scope>
    <source>
        <strain evidence="1 2">120-4 pot B 10/14</strain>
    </source>
</reference>
<sequence length="54" mass="6088">SMAPAHYQYAYETGKYFSFVSNTGPRSEFSIFSIKIDEETGKPITTTLATFNQN</sequence>
<dbReference type="Proteomes" id="UP000789901">
    <property type="component" value="Unassembled WGS sequence"/>
</dbReference>
<accession>A0ABN7VS18</accession>
<protein>
    <submittedName>
        <fullName evidence="1">10930_t:CDS:1</fullName>
    </submittedName>
</protein>
<keyword evidence="2" id="KW-1185">Reference proteome</keyword>
<proteinExistence type="predicted"/>
<organism evidence="1 2">
    <name type="scientific">Gigaspora margarita</name>
    <dbReference type="NCBI Taxonomy" id="4874"/>
    <lineage>
        <taxon>Eukaryota</taxon>
        <taxon>Fungi</taxon>
        <taxon>Fungi incertae sedis</taxon>
        <taxon>Mucoromycota</taxon>
        <taxon>Glomeromycotina</taxon>
        <taxon>Glomeromycetes</taxon>
        <taxon>Diversisporales</taxon>
        <taxon>Gigasporaceae</taxon>
        <taxon>Gigaspora</taxon>
    </lineage>
</organism>
<comment type="caution">
    <text evidence="1">The sequence shown here is derived from an EMBL/GenBank/DDBJ whole genome shotgun (WGS) entry which is preliminary data.</text>
</comment>
<evidence type="ECO:0000313" key="1">
    <source>
        <dbReference type="EMBL" id="CAG8795466.1"/>
    </source>
</evidence>
<evidence type="ECO:0000313" key="2">
    <source>
        <dbReference type="Proteomes" id="UP000789901"/>
    </source>
</evidence>
<gene>
    <name evidence="1" type="ORF">GMARGA_LOCUS21990</name>
</gene>